<evidence type="ECO:0000259" key="2">
    <source>
        <dbReference type="Pfam" id="PF05065"/>
    </source>
</evidence>
<keyword evidence="4" id="KW-1185">Reference proteome</keyword>
<dbReference type="KEGG" id="eac:EAL2_c11060"/>
<dbReference type="eggNOG" id="COG4653">
    <property type="taxonomic scope" value="Bacteria"/>
</dbReference>
<organism evidence="3 4">
    <name type="scientific">Peptoclostridium acidaminophilum DSM 3953</name>
    <dbReference type="NCBI Taxonomy" id="1286171"/>
    <lineage>
        <taxon>Bacteria</taxon>
        <taxon>Bacillati</taxon>
        <taxon>Bacillota</taxon>
        <taxon>Clostridia</taxon>
        <taxon>Peptostreptococcales</taxon>
        <taxon>Peptoclostridiaceae</taxon>
        <taxon>Peptoclostridium</taxon>
    </lineage>
</organism>
<protein>
    <submittedName>
        <fullName evidence="3">Phage-like head protein</fullName>
    </submittedName>
</protein>
<dbReference type="Gene3D" id="3.30.2400.10">
    <property type="entry name" value="Major capsid protein gp5"/>
    <property type="match status" value="1"/>
</dbReference>
<dbReference type="STRING" id="1286171.EAL2_c11060"/>
<dbReference type="InterPro" id="IPR054612">
    <property type="entry name" value="Phage_capsid-like_C"/>
</dbReference>
<dbReference type="HOGENOM" id="CLU_029522_2_0_9"/>
<dbReference type="SUPFAM" id="SSF56563">
    <property type="entry name" value="Major capsid protein gp5"/>
    <property type="match status" value="1"/>
</dbReference>
<dbReference type="Pfam" id="PF05065">
    <property type="entry name" value="Phage_capsid"/>
    <property type="match status" value="1"/>
</dbReference>
<proteinExistence type="predicted"/>
<sequence length="372" mass="40704">MNKELRELLARINAKKESGLQLVNEKKLDEAEKVASEVKDMEREFEIKLQLFEDEKKQIPGINDDAQKMDEVKAFMAALRGKATPEILDALVTSTDADGGYLVPKDITTRINELKRQYKSAKDLVGIYPTSTKSGTLVYEDLSTLTDLVDFDESGTDLDSSSQPKFASKTYAVKNYGAVLPISNVLLQDEQADLVGYVGGWFARKAVRTENTKIFAALKAGVSATAIADYKALKKSINIGLDPLIAENAIIITNQDGFDYLDSELDATSGRPILQPDPTNPTVKKFMGKPVYVFSNAELPTTGTTTKKAPIIFGALTEAVKFVDRGVYEMVTSTEAGFTKNQTFVRCIERFDVLVADAGAYVYGEITTVAGA</sequence>
<evidence type="ECO:0000313" key="4">
    <source>
        <dbReference type="Proteomes" id="UP000019591"/>
    </source>
</evidence>
<accession>W8T3R0</accession>
<dbReference type="Proteomes" id="UP000019591">
    <property type="component" value="Chromosome"/>
</dbReference>
<dbReference type="Gene3D" id="3.30.2320.10">
    <property type="entry name" value="hypothetical protein PF0899 domain"/>
    <property type="match status" value="1"/>
</dbReference>
<reference evidence="3 4" key="1">
    <citation type="journal article" date="2014" name="Genome Announc.">
        <title>Complete Genome Sequence of Amino Acid-Utilizing Eubacterium acidaminophilum al-2 (DSM 3953).</title>
        <authorList>
            <person name="Poehlein A."/>
            <person name="Andreesen J.R."/>
            <person name="Daniel R."/>
        </authorList>
    </citation>
    <scope>NUCLEOTIDE SEQUENCE [LARGE SCALE GENOMIC DNA]</scope>
    <source>
        <strain evidence="3 4">DSM 3953</strain>
    </source>
</reference>
<dbReference type="NCBIfam" id="TIGR01554">
    <property type="entry name" value="major_cap_HK97"/>
    <property type="match status" value="1"/>
</dbReference>
<dbReference type="AlphaFoldDB" id="W8T3R0"/>
<name>W8T3R0_PEPAC</name>
<dbReference type="PATRIC" id="fig|1286171.3.peg.1057"/>
<feature type="domain" description="Phage capsid-like C-terminal" evidence="2">
    <location>
        <begin position="99"/>
        <end position="364"/>
    </location>
</feature>
<dbReference type="InterPro" id="IPR024455">
    <property type="entry name" value="Phage_capsid"/>
</dbReference>
<evidence type="ECO:0000256" key="1">
    <source>
        <dbReference type="ARBA" id="ARBA00004328"/>
    </source>
</evidence>
<comment type="subcellular location">
    <subcellularLocation>
        <location evidence="1">Virion</location>
    </subcellularLocation>
</comment>
<evidence type="ECO:0000313" key="3">
    <source>
        <dbReference type="EMBL" id="AHM56404.1"/>
    </source>
</evidence>
<gene>
    <name evidence="3" type="ORF">EAL2_c11060</name>
</gene>
<dbReference type="OrthoDB" id="85826at2"/>
<dbReference type="RefSeq" id="WP_025435409.1">
    <property type="nucleotide sequence ID" value="NZ_CP007452.1"/>
</dbReference>
<dbReference type="EMBL" id="CP007452">
    <property type="protein sequence ID" value="AHM56404.1"/>
    <property type="molecule type" value="Genomic_DNA"/>
</dbReference>